<evidence type="ECO:0000256" key="1">
    <source>
        <dbReference type="SAM" id="MobiDB-lite"/>
    </source>
</evidence>
<feature type="region of interest" description="Disordered" evidence="1">
    <location>
        <begin position="1103"/>
        <end position="1188"/>
    </location>
</feature>
<name>A0A9W6C092_9CHLO</name>
<feature type="compositionally biased region" description="Polar residues" evidence="1">
    <location>
        <begin position="1022"/>
        <end position="1038"/>
    </location>
</feature>
<feature type="compositionally biased region" description="Gly residues" evidence="1">
    <location>
        <begin position="115"/>
        <end position="131"/>
    </location>
</feature>
<evidence type="ECO:0000313" key="3">
    <source>
        <dbReference type="Proteomes" id="UP001165080"/>
    </source>
</evidence>
<feature type="compositionally biased region" description="Low complexity" evidence="1">
    <location>
        <begin position="1103"/>
        <end position="1112"/>
    </location>
</feature>
<reference evidence="2 3" key="1">
    <citation type="journal article" date="2023" name="Commun. Biol.">
        <title>Reorganization of the ancestral sex-determining regions during the evolution of trioecy in Pleodorina starrii.</title>
        <authorList>
            <person name="Takahashi K."/>
            <person name="Suzuki S."/>
            <person name="Kawai-Toyooka H."/>
            <person name="Yamamoto K."/>
            <person name="Hamaji T."/>
            <person name="Ootsuki R."/>
            <person name="Yamaguchi H."/>
            <person name="Kawachi M."/>
            <person name="Higashiyama T."/>
            <person name="Nozaki H."/>
        </authorList>
    </citation>
    <scope>NUCLEOTIDE SEQUENCE [LARGE SCALE GENOMIC DNA]</scope>
    <source>
        <strain evidence="2 3">NIES-4479</strain>
    </source>
</reference>
<feature type="compositionally biased region" description="Gly residues" evidence="1">
    <location>
        <begin position="1172"/>
        <end position="1188"/>
    </location>
</feature>
<keyword evidence="3" id="KW-1185">Reference proteome</keyword>
<feature type="region of interest" description="Disordered" evidence="1">
    <location>
        <begin position="98"/>
        <end position="213"/>
    </location>
</feature>
<feature type="compositionally biased region" description="Low complexity" evidence="1">
    <location>
        <begin position="975"/>
        <end position="994"/>
    </location>
</feature>
<feature type="compositionally biased region" description="Gly residues" evidence="1">
    <location>
        <begin position="185"/>
        <end position="194"/>
    </location>
</feature>
<comment type="caution">
    <text evidence="2">The sequence shown here is derived from an EMBL/GenBank/DDBJ whole genome shotgun (WGS) entry which is preliminary data.</text>
</comment>
<accession>A0A9W6C092</accession>
<feature type="compositionally biased region" description="Gly residues" evidence="1">
    <location>
        <begin position="778"/>
        <end position="793"/>
    </location>
</feature>
<feature type="compositionally biased region" description="Low complexity" evidence="1">
    <location>
        <begin position="1283"/>
        <end position="1321"/>
    </location>
</feature>
<feature type="compositionally biased region" description="Low complexity" evidence="1">
    <location>
        <begin position="732"/>
        <end position="744"/>
    </location>
</feature>
<feature type="compositionally biased region" description="Gly residues" evidence="1">
    <location>
        <begin position="946"/>
        <end position="961"/>
    </location>
</feature>
<feature type="compositionally biased region" description="Gly residues" evidence="1">
    <location>
        <begin position="1342"/>
        <end position="1359"/>
    </location>
</feature>
<feature type="compositionally biased region" description="Low complexity" evidence="1">
    <location>
        <begin position="906"/>
        <end position="945"/>
    </location>
</feature>
<feature type="region of interest" description="Disordered" evidence="1">
    <location>
        <begin position="863"/>
        <end position="1076"/>
    </location>
</feature>
<proteinExistence type="predicted"/>
<dbReference type="Proteomes" id="UP001165080">
    <property type="component" value="Unassembled WGS sequence"/>
</dbReference>
<feature type="compositionally biased region" description="Polar residues" evidence="1">
    <location>
        <begin position="676"/>
        <end position="685"/>
    </location>
</feature>
<protein>
    <submittedName>
        <fullName evidence="2">Uncharacterized protein</fullName>
    </submittedName>
</protein>
<feature type="compositionally biased region" description="Low complexity" evidence="1">
    <location>
        <begin position="762"/>
        <end position="777"/>
    </location>
</feature>
<feature type="compositionally biased region" description="Polar residues" evidence="1">
    <location>
        <begin position="631"/>
        <end position="641"/>
    </location>
</feature>
<gene>
    <name evidence="2" type="primary">PLEST009985</name>
    <name evidence="2" type="ORF">PLESTB_001772700</name>
</gene>
<feature type="region of interest" description="Disordered" evidence="1">
    <location>
        <begin position="1276"/>
        <end position="1497"/>
    </location>
</feature>
<evidence type="ECO:0000313" key="2">
    <source>
        <dbReference type="EMBL" id="GLC61584.1"/>
    </source>
</evidence>
<feature type="region of interest" description="Disordered" evidence="1">
    <location>
        <begin position="659"/>
        <end position="795"/>
    </location>
</feature>
<sequence>MPSFSSQPRLRSAIIGGRPIIVPSIPQNELLLDVEDGIVVGLYHYLWLKDGKGRACPEVNIPHTIIICNGRPKVWYFTSGKEQCIKRKNRANITNATVTEALAPTPKPAKPSNAGFGGSGPSGDLGGGLVGTWGVTAAASQSQRQQPQQGGRGAQQQQAASKAGQQRRNQQQQQQPPQQLRTDSLGGGGGGVGGERVADGTSTGTALGPWPHHGVVARFQGSMTMPHNGGSGVAGGGGAATTRGASLGRRRKGFELQDEAVEFFSREQLGEMLPPGTAVVHGVAALHEGVLQKFVQPRGQHHFSIRATWSPNACVVERRTSKAKLNDPRVPLAERLAGWDGPNWLSDHTLITGTVLHGSICRLCDNVAAHLADVSGGAVRVLRMVLFFCVDEANRIWLTHCGTLKTQRLREYVPPGPHLQSMPPANRLLRAGAGSGGAGAGGGAPPLLLPSPSPSVALRLLRSADGGGGGSGGGALSGDPNSLDLPAPSAAFATSKAAAAAAEGGGGGGGRFLCVLTGEMYPSSQRCDVTYKQLLQHWFSLASQLPNEGDRLRAMDTIPLAIRRANPSLTREWYLRVRSQPTFLYRTAPVCLEAAAQITGLALDELQRSVLPPATATAAAAAAAGPGQQAVGSGQHASSSPGNATGLLGGWGGAGALVTHGTPQMSARGAGEGVLSRQTTGNTTAAAVRVPLGPSGSGRQRPATALPPTGPSHLLLLQQPQQSSVRSGLRMQQQQQHQAQQQHHPGATPATTTWRFMPRSKSASPSVAASRPAPAAGVSGGGAAGGRGGGGGAAAASGLPSMLLPREFGQAGVSVSGGGGALGRQPSFLQVYGPTPEQAAEAAAAAAALPYEVLDEVQQMADDVDDGPEGEREGPGGGQAAGCSPRGGRRDDSGDGGGGNSDDTDAAASAAAEPYDSGAGASSGVAAAMQHHPLSPSSSASAHPGGTAGCPGGGGGGGGSRSGSPPRGAGGAGLGPSPAYAGAAAASTSASAASRPHHGSRSRFPPGRVSTSSEIAEVGSMASFSDPNSPNGTHTGLSNPHAHGHGHGLAYGHPPAATGGVPSSSSPSSRLSPPRSAGLLTLHTIHEEGAAAVALPLPPSAGAAGGRPISPGLPGSELLFPPPSRGGAGGSHSVPRMRPHSRGGGGAAAAAGGAGASRRHIGGPGQQYVNHHGGGGAAAGGAGGGGGRCNSFSESGDLPAVSGYGGGGGGYGGGGGMCSLNSTMASSVGSLSRRSTSNQAVLSTEDLRTLRELSEAYTAAERLTQQLLAQAHDILSEDGGSRPGSTGTSPLHGGRAAAASRPPTAAAAAAAAASSPRGAATNTSRPGTGSGPAYSNNNGSGNTAGGGGLVRVGSGGSGRPGTAVQRLSNSSILPPPGAVAGPVGPGPSPLGQRDSFPAAARTAGFSRSSIGAAGGGAASEAGGGPDSGLTPAPAPALPPMLVRGGSAGSGSAHEAAGRGTGMGMGAEGAGGSSGLVAGGGSGVGAAAGPHPVPPPDLALLTSAEADLLAEALQD</sequence>
<dbReference type="EMBL" id="BRXU01000048">
    <property type="protein sequence ID" value="GLC61584.1"/>
    <property type="molecule type" value="Genomic_DNA"/>
</dbReference>
<feature type="compositionally biased region" description="Low complexity" evidence="1">
    <location>
        <begin position="132"/>
        <end position="179"/>
    </location>
</feature>
<feature type="compositionally biased region" description="Gly residues" evidence="1">
    <location>
        <begin position="1412"/>
        <end position="1426"/>
    </location>
</feature>
<organism evidence="2 3">
    <name type="scientific">Pleodorina starrii</name>
    <dbReference type="NCBI Taxonomy" id="330485"/>
    <lineage>
        <taxon>Eukaryota</taxon>
        <taxon>Viridiplantae</taxon>
        <taxon>Chlorophyta</taxon>
        <taxon>core chlorophytes</taxon>
        <taxon>Chlorophyceae</taxon>
        <taxon>CS clade</taxon>
        <taxon>Chlamydomonadales</taxon>
        <taxon>Volvocaceae</taxon>
        <taxon>Pleodorina</taxon>
    </lineage>
</organism>
<feature type="compositionally biased region" description="Gly residues" evidence="1">
    <location>
        <begin position="1458"/>
        <end position="1485"/>
    </location>
</feature>
<feature type="region of interest" description="Disordered" evidence="1">
    <location>
        <begin position="627"/>
        <end position="646"/>
    </location>
</feature>
<feature type="compositionally biased region" description="Gly residues" evidence="1">
    <location>
        <begin position="1142"/>
        <end position="1155"/>
    </location>
</feature>
<feature type="compositionally biased region" description="Low complexity" evidence="1">
    <location>
        <begin position="1048"/>
        <end position="1076"/>
    </location>
</feature>